<name>A0A8U0A802_9EURY</name>
<proteinExistence type="predicted"/>
<dbReference type="AlphaFoldDB" id="A0A8U0A802"/>
<dbReference type="EMBL" id="CP096021">
    <property type="protein sequence ID" value="UPM44628.1"/>
    <property type="molecule type" value="Genomic_DNA"/>
</dbReference>
<gene>
    <name evidence="1" type="ORF">MW046_16420</name>
</gene>
<keyword evidence="2" id="KW-1185">Reference proteome</keyword>
<sequence length="65" mass="7369">MFSRHASGPDLLLDVGFSRQQFDEFHAGVEYGMEVNTERATPAKCAEQIAAHYEDLSQWQRGPLE</sequence>
<keyword evidence="1" id="KW-0614">Plasmid</keyword>
<dbReference type="Proteomes" id="UP000831768">
    <property type="component" value="Plasmid unnamed2"/>
</dbReference>
<organism evidence="1 2">
    <name type="scientific">Halocatena salina</name>
    <dbReference type="NCBI Taxonomy" id="2934340"/>
    <lineage>
        <taxon>Archaea</taxon>
        <taxon>Methanobacteriati</taxon>
        <taxon>Methanobacteriota</taxon>
        <taxon>Stenosarchaea group</taxon>
        <taxon>Halobacteria</taxon>
        <taxon>Halobacteriales</taxon>
        <taxon>Natronomonadaceae</taxon>
        <taxon>Halocatena</taxon>
    </lineage>
</organism>
<protein>
    <submittedName>
        <fullName evidence="1">Uncharacterized protein</fullName>
    </submittedName>
</protein>
<evidence type="ECO:0000313" key="1">
    <source>
        <dbReference type="EMBL" id="UPM44628.1"/>
    </source>
</evidence>
<geneLocation type="plasmid" evidence="1 2">
    <name>unnamed2</name>
</geneLocation>
<dbReference type="Pfam" id="PF07931">
    <property type="entry name" value="CPT"/>
    <property type="match status" value="1"/>
</dbReference>
<accession>A0A8U0A802</accession>
<dbReference type="GeneID" id="71929665"/>
<evidence type="ECO:0000313" key="2">
    <source>
        <dbReference type="Proteomes" id="UP000831768"/>
    </source>
</evidence>
<reference evidence="1" key="1">
    <citation type="submission" date="2022-04" db="EMBL/GenBank/DDBJ databases">
        <title>Halocatena sp. nov., isolated from a salt lake.</title>
        <authorList>
            <person name="Cui H.-L."/>
        </authorList>
    </citation>
    <scope>NUCLEOTIDE SEQUENCE</scope>
    <source>
        <strain evidence="1">AD-1</strain>
        <plasmid evidence="1">unnamed2</plasmid>
    </source>
</reference>
<dbReference type="InterPro" id="IPR027417">
    <property type="entry name" value="P-loop_NTPase"/>
</dbReference>
<dbReference type="RefSeq" id="WP_247995282.1">
    <property type="nucleotide sequence ID" value="NZ_CP096021.1"/>
</dbReference>
<dbReference type="KEGG" id="haad:MW046_16420"/>
<dbReference type="Gene3D" id="3.40.50.300">
    <property type="entry name" value="P-loop containing nucleotide triphosphate hydrolases"/>
    <property type="match status" value="1"/>
</dbReference>